<name>A0A1L3GIZ4_SYNAC</name>
<keyword evidence="13" id="KW-0175">Coiled coil</keyword>
<keyword evidence="8" id="KW-0067">ATP-binding</keyword>
<dbReference type="PANTHER" id="PTHR32309:SF13">
    <property type="entry name" value="FERRIC ENTEROBACTIN TRANSPORT PROTEIN FEPE"/>
    <property type="match status" value="1"/>
</dbReference>
<dbReference type="Pfam" id="PF02706">
    <property type="entry name" value="Wzz"/>
    <property type="match status" value="1"/>
</dbReference>
<dbReference type="AlphaFoldDB" id="A0A1L3GIZ4"/>
<dbReference type="PANTHER" id="PTHR32309">
    <property type="entry name" value="TYROSINE-PROTEIN KINASE"/>
    <property type="match status" value="1"/>
</dbReference>
<dbReference type="GO" id="GO:0005524">
    <property type="term" value="F:ATP binding"/>
    <property type="evidence" value="ECO:0007669"/>
    <property type="project" value="UniProtKB-KW"/>
</dbReference>
<dbReference type="GO" id="GO:0005886">
    <property type="term" value="C:plasma membrane"/>
    <property type="evidence" value="ECO:0007669"/>
    <property type="project" value="UniProtKB-SubCell"/>
</dbReference>
<evidence type="ECO:0000256" key="5">
    <source>
        <dbReference type="ARBA" id="ARBA00022692"/>
    </source>
</evidence>
<evidence type="ECO:0000256" key="1">
    <source>
        <dbReference type="ARBA" id="ARBA00004651"/>
    </source>
</evidence>
<evidence type="ECO:0000256" key="14">
    <source>
        <dbReference type="SAM" id="Phobius"/>
    </source>
</evidence>
<keyword evidence="4" id="KW-0808">Transferase</keyword>
<feature type="transmembrane region" description="Helical" evidence="14">
    <location>
        <begin position="20"/>
        <end position="41"/>
    </location>
</feature>
<feature type="domain" description="Tyrosine-protein kinase G-rich" evidence="16">
    <location>
        <begin position="390"/>
        <end position="460"/>
    </location>
</feature>
<dbReference type="GO" id="GO:0004713">
    <property type="term" value="F:protein tyrosine kinase activity"/>
    <property type="evidence" value="ECO:0007669"/>
    <property type="project" value="UniProtKB-KW"/>
</dbReference>
<evidence type="ECO:0000256" key="3">
    <source>
        <dbReference type="ARBA" id="ARBA00022475"/>
    </source>
</evidence>
<dbReference type="InterPro" id="IPR032807">
    <property type="entry name" value="GNVR"/>
</dbReference>
<proteinExistence type="inferred from homology"/>
<evidence type="ECO:0000259" key="15">
    <source>
        <dbReference type="Pfam" id="PF02706"/>
    </source>
</evidence>
<organism evidence="17 18">
    <name type="scientific">Syntrophotalea acetylenica</name>
    <name type="common">Pelobacter acetylenicus</name>
    <dbReference type="NCBI Taxonomy" id="29542"/>
    <lineage>
        <taxon>Bacteria</taxon>
        <taxon>Pseudomonadati</taxon>
        <taxon>Thermodesulfobacteriota</taxon>
        <taxon>Desulfuromonadia</taxon>
        <taxon>Desulfuromonadales</taxon>
        <taxon>Syntrophotaleaceae</taxon>
        <taxon>Syntrophotalea</taxon>
    </lineage>
</organism>
<keyword evidence="9 14" id="KW-1133">Transmembrane helix</keyword>
<evidence type="ECO:0000256" key="10">
    <source>
        <dbReference type="ARBA" id="ARBA00023136"/>
    </source>
</evidence>
<dbReference type="OrthoDB" id="9812433at2"/>
<dbReference type="InterPro" id="IPR005702">
    <property type="entry name" value="Wzc-like_C"/>
</dbReference>
<dbReference type="FunFam" id="3.40.50.300:FF:000527">
    <property type="entry name" value="Tyrosine-protein kinase etk"/>
    <property type="match status" value="1"/>
</dbReference>
<keyword evidence="10 14" id="KW-0472">Membrane</keyword>
<keyword evidence="5 14" id="KW-0812">Transmembrane</keyword>
<evidence type="ECO:0000256" key="2">
    <source>
        <dbReference type="ARBA" id="ARBA00008883"/>
    </source>
</evidence>
<dbReference type="InterPro" id="IPR050445">
    <property type="entry name" value="Bact_polysacc_biosynth/exp"/>
</dbReference>
<dbReference type="CDD" id="cd05387">
    <property type="entry name" value="BY-kinase"/>
    <property type="match status" value="1"/>
</dbReference>
<evidence type="ECO:0000313" key="18">
    <source>
        <dbReference type="Proteomes" id="UP000182264"/>
    </source>
</evidence>
<sequence>MPFQKTDLHLLDLIATVRKYRRLVLSFFLVVFGLVVLFTYASTPLYEGAAKVLIEKGEADELAARGRSSSFDPVFYETQLQLIRSRAVVERVVDMLNLEKDYEQYLESASNRRTVLQFAWQLLGDMTDGVRKMLFRKEDSPAGENGRKASIVEKITENLLVRPVEGTRLVTINFLSPNPELAALVANTTARAYIEETLQLKMDATRRSLEWMGRKAEDEAQKLKAAEQALQDYMKANDIVTMEDRIAVVPEQLSEINLQLLRAETRRKEMEILVNKIGRAGRNYQKLETISAITSDLALQSLRSQIVETEKSIMELSNKFGSKHPLMVKTRGDLQVLERKKRQEIDRIIDSLRNEYELALSNEQTLRSKLTGSKSEAIGLNEKFIQYGALKRVVDTNRQLYDALMLKLKEQSITGETNPVNLWIVEQAAVPKIPSKPWKKGNLILGLAIGLIGGIVLAFLIDYFDNTIKDPEQAESILGLPILGVMAKRRNLKYDVEETVLREPHSSFAESYRGLRTAVFLSFADQAPRRILLTSAGVGEGKTTTSVNLAITLAQSEKRVLLVDGDLRKPRIHHVLKVPNTRGLSNYLAGAVDGHIVQKTAIKNLFVITAGPIPPNPSELLISSKLPGLIDSMSSEFDVIVCDSPPVLPVSDARLLCRLFEGVIMVAAGGKTSYEFADRALRILKDSGARVLGLVINALEIEKSSYYHHSYYHHYGSDKKDKTPVAEPGKSS</sequence>
<evidence type="ECO:0000256" key="11">
    <source>
        <dbReference type="ARBA" id="ARBA00023137"/>
    </source>
</evidence>
<dbReference type="STRING" id="29542.A6070_07480"/>
<feature type="domain" description="Polysaccharide chain length determinant N-terminal" evidence="15">
    <location>
        <begin position="8"/>
        <end position="94"/>
    </location>
</feature>
<evidence type="ECO:0000256" key="9">
    <source>
        <dbReference type="ARBA" id="ARBA00022989"/>
    </source>
</evidence>
<evidence type="ECO:0000256" key="13">
    <source>
        <dbReference type="SAM" id="Coils"/>
    </source>
</evidence>
<evidence type="ECO:0000256" key="8">
    <source>
        <dbReference type="ARBA" id="ARBA00022840"/>
    </source>
</evidence>
<comment type="similarity">
    <text evidence="2">Belongs to the etk/wzc family.</text>
</comment>
<reference evidence="17 18" key="1">
    <citation type="journal article" date="2017" name="Genome Announc.">
        <title>Complete Genome Sequences of Two Acetylene-Fermenting Pelobacter acetylenicus Strains.</title>
        <authorList>
            <person name="Sutton J.M."/>
            <person name="Baesman S.M."/>
            <person name="Fierst J.L."/>
            <person name="Poret-Peterson A.T."/>
            <person name="Oremland R.S."/>
            <person name="Dunlap D.S."/>
            <person name="Akob D.M."/>
        </authorList>
    </citation>
    <scope>NUCLEOTIDE SEQUENCE [LARGE SCALE GENOMIC DNA]</scope>
    <source>
        <strain evidence="17 18">DSM 3247</strain>
    </source>
</reference>
<comment type="subcellular location">
    <subcellularLocation>
        <location evidence="1">Cell membrane</location>
        <topology evidence="1">Multi-pass membrane protein</topology>
    </subcellularLocation>
</comment>
<evidence type="ECO:0000256" key="12">
    <source>
        <dbReference type="ARBA" id="ARBA00053015"/>
    </source>
</evidence>
<feature type="coiled-coil region" evidence="13">
    <location>
        <begin position="216"/>
        <end position="273"/>
    </location>
</feature>
<protein>
    <submittedName>
        <fullName evidence="17">Uncharacterized protein</fullName>
    </submittedName>
</protein>
<comment type="catalytic activity">
    <reaction evidence="12">
        <text>L-tyrosyl-[protein] + ATP = O-phospho-L-tyrosyl-[protein] + ADP + H(+)</text>
        <dbReference type="Rhea" id="RHEA:10596"/>
        <dbReference type="Rhea" id="RHEA-COMP:10136"/>
        <dbReference type="Rhea" id="RHEA-COMP:20101"/>
        <dbReference type="ChEBI" id="CHEBI:15378"/>
        <dbReference type="ChEBI" id="CHEBI:30616"/>
        <dbReference type="ChEBI" id="CHEBI:46858"/>
        <dbReference type="ChEBI" id="CHEBI:61978"/>
        <dbReference type="ChEBI" id="CHEBI:456216"/>
    </reaction>
</comment>
<dbReference type="Proteomes" id="UP000182264">
    <property type="component" value="Chromosome"/>
</dbReference>
<dbReference type="InterPro" id="IPR033756">
    <property type="entry name" value="YlxH/NBP35"/>
</dbReference>
<dbReference type="InterPro" id="IPR003856">
    <property type="entry name" value="LPS_length_determ_N"/>
</dbReference>
<evidence type="ECO:0000313" key="17">
    <source>
        <dbReference type="EMBL" id="APG25902.1"/>
    </source>
</evidence>
<dbReference type="Pfam" id="PF13807">
    <property type="entry name" value="GNVR"/>
    <property type="match status" value="1"/>
</dbReference>
<keyword evidence="11" id="KW-0829">Tyrosine-protein kinase</keyword>
<evidence type="ECO:0000259" key="16">
    <source>
        <dbReference type="Pfam" id="PF13807"/>
    </source>
</evidence>
<gene>
    <name evidence="17" type="ORF">A7E75_13445</name>
</gene>
<keyword evidence="18" id="KW-1185">Reference proteome</keyword>
<evidence type="ECO:0000256" key="4">
    <source>
        <dbReference type="ARBA" id="ARBA00022679"/>
    </source>
</evidence>
<dbReference type="NCBIfam" id="TIGR01007">
    <property type="entry name" value="eps_fam"/>
    <property type="match status" value="1"/>
</dbReference>
<dbReference type="KEGG" id="pace:A6070_07480"/>
<dbReference type="EMBL" id="CP015518">
    <property type="protein sequence ID" value="APG25902.1"/>
    <property type="molecule type" value="Genomic_DNA"/>
</dbReference>
<evidence type="ECO:0000256" key="7">
    <source>
        <dbReference type="ARBA" id="ARBA00022777"/>
    </source>
</evidence>
<keyword evidence="6" id="KW-0547">Nucleotide-binding</keyword>
<dbReference type="InterPro" id="IPR027417">
    <property type="entry name" value="P-loop_NTPase"/>
</dbReference>
<dbReference type="Pfam" id="PF10609">
    <property type="entry name" value="ParA"/>
    <property type="match status" value="1"/>
</dbReference>
<evidence type="ECO:0000256" key="6">
    <source>
        <dbReference type="ARBA" id="ARBA00022741"/>
    </source>
</evidence>
<dbReference type="RefSeq" id="WP_072287749.1">
    <property type="nucleotide sequence ID" value="NZ_CP015455.1"/>
</dbReference>
<keyword evidence="7" id="KW-0418">Kinase</keyword>
<dbReference type="SUPFAM" id="SSF52540">
    <property type="entry name" value="P-loop containing nucleoside triphosphate hydrolases"/>
    <property type="match status" value="1"/>
</dbReference>
<dbReference type="Gene3D" id="3.40.50.300">
    <property type="entry name" value="P-loop containing nucleotide triphosphate hydrolases"/>
    <property type="match status" value="1"/>
</dbReference>
<accession>A0A1L3GIZ4</accession>
<dbReference type="GO" id="GO:0042802">
    <property type="term" value="F:identical protein binding"/>
    <property type="evidence" value="ECO:0007669"/>
    <property type="project" value="UniProtKB-ARBA"/>
</dbReference>
<keyword evidence="3" id="KW-1003">Cell membrane</keyword>